<dbReference type="Gene3D" id="3.40.50.720">
    <property type="entry name" value="NAD(P)-binding Rossmann-like Domain"/>
    <property type="match status" value="3"/>
</dbReference>
<dbReference type="InterPro" id="IPR006162">
    <property type="entry name" value="Ppantetheine_attach_site"/>
</dbReference>
<evidence type="ECO:0000256" key="4">
    <source>
        <dbReference type="ARBA" id="ARBA00023268"/>
    </source>
</evidence>
<dbReference type="InterPro" id="IPR041618">
    <property type="entry name" value="PKS_DE"/>
</dbReference>
<dbReference type="InterPro" id="IPR049551">
    <property type="entry name" value="PKS_DH_C"/>
</dbReference>
<evidence type="ECO:0000256" key="3">
    <source>
        <dbReference type="ARBA" id="ARBA00022679"/>
    </source>
</evidence>
<feature type="region of interest" description="C-terminal hotdog fold" evidence="6">
    <location>
        <begin position="1660"/>
        <end position="1794"/>
    </location>
</feature>
<dbReference type="Pfam" id="PF00109">
    <property type="entry name" value="ketoacyl-synt"/>
    <property type="match status" value="2"/>
</dbReference>
<dbReference type="SMART" id="SM01294">
    <property type="entry name" value="PKS_PP_betabranch"/>
    <property type="match status" value="2"/>
</dbReference>
<dbReference type="EMBL" id="AP022870">
    <property type="protein sequence ID" value="BCB74396.1"/>
    <property type="molecule type" value="Genomic_DNA"/>
</dbReference>
<dbReference type="InterPro" id="IPR014043">
    <property type="entry name" value="Acyl_transferase_dom"/>
</dbReference>
<dbReference type="InterPro" id="IPR018201">
    <property type="entry name" value="Ketoacyl_synth_AS"/>
</dbReference>
<feature type="domain" description="PKS/mFAS DH" evidence="9">
    <location>
        <begin position="1522"/>
        <end position="1794"/>
    </location>
</feature>
<dbReference type="InterPro" id="IPR049900">
    <property type="entry name" value="PKS_mFAS_DH"/>
</dbReference>
<feature type="region of interest" description="N-terminal hotdog fold" evidence="6">
    <location>
        <begin position="1522"/>
        <end position="1646"/>
    </location>
</feature>
<dbReference type="PANTHER" id="PTHR43775:SF51">
    <property type="entry name" value="INACTIVE PHENOLPHTHIOCEROL SYNTHESIS POLYKETIDE SYNTHASE TYPE I PKS1-RELATED"/>
    <property type="match status" value="1"/>
</dbReference>
<dbReference type="SUPFAM" id="SSF51735">
    <property type="entry name" value="NAD(P)-binding Rossmann-fold domains"/>
    <property type="match status" value="6"/>
</dbReference>
<dbReference type="Gene3D" id="3.40.366.10">
    <property type="entry name" value="Malonyl-Coenzyme A Acyl Carrier Protein, domain 2"/>
    <property type="match status" value="2"/>
</dbReference>
<feature type="active site" description="Proton acceptor; for dehydratase activity" evidence="6">
    <location>
        <position position="1554"/>
    </location>
</feature>
<dbReference type="CDD" id="cd00833">
    <property type="entry name" value="PKS"/>
    <property type="match status" value="2"/>
</dbReference>
<keyword evidence="3" id="KW-0808">Transferase</keyword>
<keyword evidence="4" id="KW-0511">Multifunctional enzyme</keyword>
<organism evidence="10 11">
    <name type="scientific">Phytohabitans flavus</name>
    <dbReference type="NCBI Taxonomy" id="1076124"/>
    <lineage>
        <taxon>Bacteria</taxon>
        <taxon>Bacillati</taxon>
        <taxon>Actinomycetota</taxon>
        <taxon>Actinomycetes</taxon>
        <taxon>Micromonosporales</taxon>
        <taxon>Micromonosporaceae</taxon>
    </lineage>
</organism>
<keyword evidence="1" id="KW-0596">Phosphopantetheine</keyword>
<reference evidence="10 11" key="1">
    <citation type="submission" date="2020-03" db="EMBL/GenBank/DDBJ databases">
        <title>Whole genome shotgun sequence of Phytohabitans flavus NBRC 107702.</title>
        <authorList>
            <person name="Komaki H."/>
            <person name="Tamura T."/>
        </authorList>
    </citation>
    <scope>NUCLEOTIDE SEQUENCE [LARGE SCALE GENOMIC DNA]</scope>
    <source>
        <strain evidence="10 11">NBRC 107702</strain>
    </source>
</reference>
<dbReference type="Gene3D" id="6.10.140.1830">
    <property type="match status" value="1"/>
</dbReference>
<evidence type="ECO:0000256" key="1">
    <source>
        <dbReference type="ARBA" id="ARBA00022450"/>
    </source>
</evidence>
<dbReference type="InterPro" id="IPR009081">
    <property type="entry name" value="PP-bd_ACP"/>
</dbReference>
<protein>
    <recommendedName>
        <fullName evidence="12">Polyketide synthase</fullName>
    </recommendedName>
</protein>
<dbReference type="Pfam" id="PF08659">
    <property type="entry name" value="KR"/>
    <property type="match status" value="3"/>
</dbReference>
<dbReference type="InterPro" id="IPR014030">
    <property type="entry name" value="Ketoacyl_synth_N"/>
</dbReference>
<dbReference type="InterPro" id="IPR020807">
    <property type="entry name" value="PKS_DH"/>
</dbReference>
<feature type="domain" description="Carrier" evidence="7">
    <location>
        <begin position="2251"/>
        <end position="2326"/>
    </location>
</feature>
<name>A0A6F8XKQ2_9ACTN</name>
<dbReference type="Pfam" id="PF00698">
    <property type="entry name" value="Acyl_transf_1"/>
    <property type="match status" value="2"/>
</dbReference>
<evidence type="ECO:0000259" key="7">
    <source>
        <dbReference type="PROSITE" id="PS50075"/>
    </source>
</evidence>
<dbReference type="GO" id="GO:0004315">
    <property type="term" value="F:3-oxoacyl-[acyl-carrier-protein] synthase activity"/>
    <property type="evidence" value="ECO:0007669"/>
    <property type="project" value="InterPro"/>
</dbReference>
<evidence type="ECO:0000313" key="10">
    <source>
        <dbReference type="EMBL" id="BCB74396.1"/>
    </source>
</evidence>
<dbReference type="Pfam" id="PF21089">
    <property type="entry name" value="PKS_DH_N"/>
    <property type="match status" value="1"/>
</dbReference>
<feature type="domain" description="Ketosynthase family 3 (KS3)" evidence="8">
    <location>
        <begin position="631"/>
        <end position="1055"/>
    </location>
</feature>
<dbReference type="SUPFAM" id="SSF53901">
    <property type="entry name" value="Thiolase-like"/>
    <property type="match status" value="2"/>
</dbReference>
<feature type="domain" description="Carrier" evidence="7">
    <location>
        <begin position="3717"/>
        <end position="3792"/>
    </location>
</feature>
<dbReference type="Gene3D" id="3.10.129.110">
    <property type="entry name" value="Polyketide synthase dehydratase"/>
    <property type="match status" value="2"/>
</dbReference>
<dbReference type="Gene3D" id="3.40.50.11460">
    <property type="match status" value="1"/>
</dbReference>
<dbReference type="Pfam" id="PF14765">
    <property type="entry name" value="PS-DH"/>
    <property type="match status" value="1"/>
</dbReference>
<evidence type="ECO:0008006" key="12">
    <source>
        <dbReference type="Google" id="ProtNLM"/>
    </source>
</evidence>
<dbReference type="SMART" id="SM00825">
    <property type="entry name" value="PKS_KS"/>
    <property type="match status" value="2"/>
</dbReference>
<dbReference type="Gene3D" id="3.30.70.3290">
    <property type="match status" value="2"/>
</dbReference>
<evidence type="ECO:0000256" key="2">
    <source>
        <dbReference type="ARBA" id="ARBA00022553"/>
    </source>
</evidence>
<dbReference type="SMART" id="SM00827">
    <property type="entry name" value="PKS_AT"/>
    <property type="match status" value="2"/>
</dbReference>
<dbReference type="InterPro" id="IPR050091">
    <property type="entry name" value="PKS_NRPS_Biosynth_Enz"/>
</dbReference>
<gene>
    <name evidence="10" type="ORF">Pflav_008060</name>
</gene>
<dbReference type="FunFam" id="3.40.47.10:FF:000019">
    <property type="entry name" value="Polyketide synthase type I"/>
    <property type="match status" value="2"/>
</dbReference>
<dbReference type="FunFam" id="1.10.1200.10:FF:000007">
    <property type="entry name" value="Probable polyketide synthase pks17"/>
    <property type="match status" value="2"/>
</dbReference>
<dbReference type="GO" id="GO:0031177">
    <property type="term" value="F:phosphopantetheine binding"/>
    <property type="evidence" value="ECO:0007669"/>
    <property type="project" value="InterPro"/>
</dbReference>
<feature type="domain" description="Carrier" evidence="7">
    <location>
        <begin position="538"/>
        <end position="613"/>
    </location>
</feature>
<dbReference type="InterPro" id="IPR036736">
    <property type="entry name" value="ACP-like_sf"/>
</dbReference>
<dbReference type="InterPro" id="IPR055123">
    <property type="entry name" value="SpnB-like_Rossmann"/>
</dbReference>
<dbReference type="InterPro" id="IPR016036">
    <property type="entry name" value="Malonyl_transacylase_ACP-bd"/>
</dbReference>
<feature type="domain" description="Ketosynthase family 3 (KS3)" evidence="8">
    <location>
        <begin position="2345"/>
        <end position="2769"/>
    </location>
</feature>
<dbReference type="InterPro" id="IPR042104">
    <property type="entry name" value="PKS_dehydratase_sf"/>
</dbReference>
<dbReference type="SUPFAM" id="SSF55048">
    <property type="entry name" value="Probable ACP-binding domain of malonyl-CoA ACP transacylase"/>
    <property type="match status" value="2"/>
</dbReference>
<sequence>MHPVLLDAALQAWFRVHADGQLRMPFAWSGVSLFAAGARALRVRLAAAADGGVAVSVADHSGAVVAAAESLVLRPVSAEQLDTARRSDDGLHVVDWVTVAAGSGPRLPVVSDLSVFDEVERVPATVVYRPAPVESTLPEDVWRFSAVVLASLQAWLADERCAGGRLVVVTGGAVAVSSQEPVTDLAAAAVWGLVRAAQSEHPGRFVLADVDSDPGSVAALDGLVGLDEPQLAVRGGVGYAPRLARLTQTTSPLEWDPDGTVLVTGATGGLGVQVARHLVSTRGVRRLLLVSRSGPAAPAAAELVEELAAAGAQVELVACDVADREALAALLAGRSLAAVVHTAGVVDDGVIESITADQLANVFRPKVDAAWNLHQLTRDMPLTAFVVYSSAAAILGSPGQGAYAAGNAFLDGLAAVRRGLGLPAVALAWGMWQAESGGMASRLSEADRRRLQRAVVGMSAEQGLALFDAGLASGRAAVVPARFDLAAVRAQAATSGVPSMLRGLVRAPRRAAVEVGTAGGGSSLAQRLAGLDVVQRQQALLDLVRRHVAAVLGHDSVETVEPGRAFKELGFDSLTAVELRNNLSTATELRLPATLTFNHPTSNALADYLGKQLLGTTGETVVRAPVAVAADEPIAIVGLACRFPGDVRSPDDLWQMLVTGGDGVSALPDNRGWDVEELFDPDPDRAGRSYVREGGFLYDVADFDPAFFGISPREASAMDPQQRLLLEVSWEALERAGLDPTALHGSQTGVFTGTHGQDYAGLLDQAPEGAEGYLVTGSAGSVMSGRVSYTFGFEGPAVTVDTACSSSLVALHLAAQALRAGECSLALAGGVSIMSTPEGLIAFSRQRGLAADGRCKAFAAGADGFGMAEGAGIVVVERLSDAHANGHTVLAVLRGSAVNQDGASNGLTAPNGPSQERVIRQALANARLTASDVDAVEAHGTGTKLGDPIEAQALLATYGQDRSTPLKLGSVKSNIGHTQAAAGIAGVIKMVLAMRHGLLPRTLHVDAPTPEVDWTAGSVELLTEPVEWAASGHPRRAGVSAFGVSGTNAHVILEEGDAPEPVVEDSAPVVPWVLSAKSEPALRAQAARLARFAASDEGVRPVDVGWSLLSRSRMPHRAVVAGRDVWELSAALRGFADADPEAAGAVVSGPGVGAGRGVVFVFPGQGSQWAGMAAELLEDSPVFGAAFDECAAALSSFVDWDLREAVADPVLLERVDVVQPVLWAVMVSLAQVWRSYGVEPAAVVGHSQGEIAAACVAGALSLRDGARVVALRSKALRELAGGGAMVSVAASVERVEELLEGHDGVSIAAVNGPGSVVVAGLTGPVDGFVAALDAAGVRNRRIAVDYASHSVQVEAIEAQLAEALAPVKPQAAHTAWYSTVERSWVDGTQADAGYWYRNLRQTVWFAAATEALLDEGFRGFVEASAHPVLTIGVQESIDAAGAPAWVTGTLRRDEGGAQRLFTSLGVAYANGVDVTWNDAFTGIQPQTVELPTYAFQHSRYWLDVTGSTAGDVTGAGLTAAEHPILGAAVALADGDRVVLTGRISLKTHPWLAEHAVMGTVLMPGTAFVELAIRAGDEAGAGHLEELTIQSPLVLPERGAVLLQISVGQPDTAGRREIAIWSRADDGGHSEWTQHAAGVVSAERGVAVSDPGLTQWPPVGADAVSVDGFYERLAADGVEYGPAFQGLRQVWRRGEEVFAEVALPEGERTAGFGLHPVLLDAALQAWFRVHADGQLRMPFAWSGVSLFAAGARALRVRLAAAADGGVAVSVADHSGTVVAAAESLVLRPVSAEQLGTARQANDGLHIVDWVQLAVAASGQPLPVVPDLSVFDEVERVPATVAYRPAPVETSLPEDVRRFSAAVLATLQTWLADERCTGGRLVVVTSGAVAVSPQEPTTNLAAAAVWGLVRAAQSEHPGRFVLADVDSDPGSVAALDGLVGLDEPQLAVRGGVGYAPRLARLTQTATPLEWDPDGTVLVTGATGGLGVQVARHLVNTRGVRRLLLVSRSGPAAPGAGELVEELAATGAQVELVACDVADREALAALLAGRSLAAVVHTAGVVDDGVIESITADQLANVFRPKVDAAWHLHQLTRDMPIKVFALFSGAAGVLGNAGQGAYAAGNAFLDGLAAVRWQQGLPAVALAWGMWQAESGGMASRLSEADRRRLQRAVVGMSAEQGLALFDAGLASGHAAVVPARFDLAAVRAQAATSGVPSILRGLVRAPRRAAAEVGTAGGGSSLAQRLAGLDVVQRQQALLDLVRRHVAAVLGHDSVETVEPSRAFKELGFDSLTAVELRNNLSTATELRLPATLVFNYPNAASLAAHLGDQLFGTVEATSAQTVAATGTSDEPIAIVAMACRFPGAVSNADELWALVAEGRDVLSGFPRDRGWDVDGLFDPDPDRAGKSYVREGGFLYEAADFDPAFFGISPREASAMDPQQRLLLEVSWEALERAGLDPTALHGSQTGVFTGTNGQDYAARLTNTPDSVEGYLGIGSAASVMSGRVSYAFGFEGPAVTVDTACSSSLVAMHLAANALRQGECTLALAGGVTVMSTPAGFIAFSRQRGLANDGRCKSFAAAADGTGWGEGIGVLVMERLSDARRNGHQVLAVLRGSAVNQDGASNGLTAPNGPSQERVIRQALANARVSAAEVDVVEAHGTGTRLGDPIEAQAILATYGQGRERPLWLGSVKSNIGHTQAAAGVAGVIKMVMAMRHGMLPQTLHVDAPTPEVDWTAGSVELLTEPVRWAANGHPRRAGVSSFGVSGTNAHVILEEGDAPAPAPVEEPTPVVPWLVSAKTEEALRAQLLRLADFATESGVRPVDVAYTLATARARFGRRAFATGSTMDDIADRLRMLAERTIPGVTSDSAGRMAVMFTGQGSQRLGMGRELHGVLPAFTATFDEVCAAFDGLLPRPLAEVMWSDADALGQTLYAQPAIFAVEVALFAQFEAWGVSPDFVAGHSIGQIAASYVSGVFDLADAARLVAARASLMQALPSGGAMLAVRATEAEVLPHLTDLVSVAAVNGPASVVVAGDGAQIDALESFFRGEGRKVKRLTVSHAFHSPLMDPMLDDFAAALADVTFRQPLLPFPESEPVTTGAYWVEHVRRPVRFADTVEWLVGQGVDTFLEIGPDGVLSGMIPECLPESSQDAVIVASLRADRPEPDTLITAAAALDAHGTGVDWPAVFRPWRPRVVELPTYAFQHSRYWLDETGAEQGLAGPTVESRFWEAVESEDLDTFTRVLNMDGDAPLSAVLPAISLWRREQRAASTINGWRHREQWTLLPEPATARVSGHWLLVIPTELIDSELVREIRGSLSATMLPVPDDADRVTVADALTAAVADDPVTGVLSLLAFRDGVHPRHSELDGGLAGTVVLAQALHDAGLAAPLWCLTHGAVAVREGEAASASQAEIWGLGRTIAAELPQSWGGLLDVPEAVDARLATRIRDVLASAAGSEDRLAVRDTGVFAHRLVPAPLDEAGQTPPAWHPEGTTLVIGGTGEVGAHIARELARAGAQRLVLASRPDTDTGPLRDELAALGAGDVRGVDCDATDYAALASLADRLAQDGPPLSTIVYAAAAGDPVALADLDLATFATAIGVKTAGARNAVALAQERNVDTLLLVSSGADLFAERGQAANAVGDAYLRAAGPSISVAWCRPWSGLRALSPDLAALAVVRTIAAGGPDIVLADVEPVTATAATADEGEAPDAGEQWRAAALWRNAEDRGAALLDLVRDLAAQVLGHSTVDGIEVERGFLEQGFDSLTGVELRNRLKQATGLAIPSTLIFNYPAPVNVAQYLADVLKHQEAADAPGAAELDRLESVLTSADPDAAERVVARMQDLLAKWRAVPDLEIGGVPERDLQSATVDEVFDFIDEELGLSLRHANDADPA</sequence>
<dbReference type="CDD" id="cd08952">
    <property type="entry name" value="KR_1_SDR_x"/>
    <property type="match status" value="1"/>
</dbReference>
<dbReference type="PROSITE" id="PS00606">
    <property type="entry name" value="KS3_1"/>
    <property type="match status" value="2"/>
</dbReference>
<keyword evidence="5" id="KW-0012">Acyltransferase</keyword>
<dbReference type="Proteomes" id="UP000502508">
    <property type="component" value="Chromosome"/>
</dbReference>
<dbReference type="Pfam" id="PF16197">
    <property type="entry name" value="KAsynt_C_assoc"/>
    <property type="match status" value="2"/>
</dbReference>
<dbReference type="Pfam" id="PF00550">
    <property type="entry name" value="PP-binding"/>
    <property type="match status" value="3"/>
</dbReference>
<dbReference type="SMART" id="SM00826">
    <property type="entry name" value="PKS_DH"/>
    <property type="match status" value="1"/>
</dbReference>
<dbReference type="Gene3D" id="1.10.1200.10">
    <property type="entry name" value="ACP-like"/>
    <property type="match status" value="3"/>
</dbReference>
<dbReference type="Pfam" id="PF22953">
    <property type="entry name" value="SpnB_Rossmann"/>
    <property type="match status" value="2"/>
</dbReference>
<dbReference type="InterPro" id="IPR020841">
    <property type="entry name" value="PKS_Beta-ketoAc_synthase_dom"/>
</dbReference>
<dbReference type="InterPro" id="IPR020806">
    <property type="entry name" value="PKS_PP-bd"/>
</dbReference>
<evidence type="ECO:0000259" key="9">
    <source>
        <dbReference type="PROSITE" id="PS52019"/>
    </source>
</evidence>
<evidence type="ECO:0000256" key="6">
    <source>
        <dbReference type="PROSITE-ProRule" id="PRU01363"/>
    </source>
</evidence>
<dbReference type="PROSITE" id="PS00012">
    <property type="entry name" value="PHOSPHOPANTETHEINE"/>
    <property type="match status" value="2"/>
</dbReference>
<proteinExistence type="predicted"/>
<dbReference type="InterPro" id="IPR013968">
    <property type="entry name" value="PKS_KR"/>
</dbReference>
<dbReference type="InterPro" id="IPR049552">
    <property type="entry name" value="PKS_DH_N"/>
</dbReference>
<dbReference type="FunFam" id="3.40.366.10:FF:000002">
    <property type="entry name" value="Probable polyketide synthase 2"/>
    <property type="match status" value="1"/>
</dbReference>
<dbReference type="Gene3D" id="3.40.47.10">
    <property type="match status" value="2"/>
</dbReference>
<dbReference type="GO" id="GO:0004312">
    <property type="term" value="F:fatty acid synthase activity"/>
    <property type="evidence" value="ECO:0007669"/>
    <property type="project" value="TreeGrafter"/>
</dbReference>
<keyword evidence="11" id="KW-1185">Reference proteome</keyword>
<dbReference type="InterPro" id="IPR032821">
    <property type="entry name" value="PKS_assoc"/>
</dbReference>
<dbReference type="PROSITE" id="PS52004">
    <property type="entry name" value="KS3_2"/>
    <property type="match status" value="2"/>
</dbReference>
<dbReference type="Pfam" id="PF02801">
    <property type="entry name" value="Ketoacyl-synt_C"/>
    <property type="match status" value="2"/>
</dbReference>
<dbReference type="InterPro" id="IPR057326">
    <property type="entry name" value="KR_dom"/>
</dbReference>
<dbReference type="SUPFAM" id="SSF47336">
    <property type="entry name" value="ACP-like"/>
    <property type="match status" value="3"/>
</dbReference>
<dbReference type="PROSITE" id="PS50075">
    <property type="entry name" value="CARRIER"/>
    <property type="match status" value="3"/>
</dbReference>
<dbReference type="SUPFAM" id="SSF52151">
    <property type="entry name" value="FabD/lysophospholipase-like"/>
    <property type="match status" value="2"/>
</dbReference>
<evidence type="ECO:0000259" key="8">
    <source>
        <dbReference type="PROSITE" id="PS52004"/>
    </source>
</evidence>
<dbReference type="PROSITE" id="PS52019">
    <property type="entry name" value="PKS_MFAS_DH"/>
    <property type="match status" value="1"/>
</dbReference>
<dbReference type="InterPro" id="IPR001227">
    <property type="entry name" value="Ac_transferase_dom_sf"/>
</dbReference>
<dbReference type="InterPro" id="IPR014031">
    <property type="entry name" value="Ketoacyl_synth_C"/>
</dbReference>
<accession>A0A6F8XKQ2</accession>
<evidence type="ECO:0000313" key="11">
    <source>
        <dbReference type="Proteomes" id="UP000502508"/>
    </source>
</evidence>
<dbReference type="CDD" id="cd08956">
    <property type="entry name" value="KR_3_FAS_SDR_x"/>
    <property type="match status" value="2"/>
</dbReference>
<dbReference type="KEGG" id="pfla:Pflav_008060"/>
<evidence type="ECO:0000256" key="5">
    <source>
        <dbReference type="ARBA" id="ARBA00023315"/>
    </source>
</evidence>
<dbReference type="NCBIfam" id="NF045894">
    <property type="entry name" value="PKS_plus_SDR"/>
    <property type="match status" value="1"/>
</dbReference>
<dbReference type="Pfam" id="PF18369">
    <property type="entry name" value="PKS_DE"/>
    <property type="match status" value="1"/>
</dbReference>
<dbReference type="PANTHER" id="PTHR43775">
    <property type="entry name" value="FATTY ACID SYNTHASE"/>
    <property type="match status" value="1"/>
</dbReference>
<dbReference type="InterPro" id="IPR016035">
    <property type="entry name" value="Acyl_Trfase/lysoPLipase"/>
</dbReference>
<feature type="active site" description="Proton donor; for dehydratase activity" evidence="6">
    <location>
        <position position="1719"/>
    </location>
</feature>
<dbReference type="InterPro" id="IPR016039">
    <property type="entry name" value="Thiolase-like"/>
</dbReference>
<dbReference type="SMART" id="SM00822">
    <property type="entry name" value="PKS_KR"/>
    <property type="match status" value="3"/>
</dbReference>
<dbReference type="SMART" id="SM00823">
    <property type="entry name" value="PKS_PP"/>
    <property type="match status" value="3"/>
</dbReference>
<dbReference type="InterPro" id="IPR036291">
    <property type="entry name" value="NAD(P)-bd_dom_sf"/>
</dbReference>
<keyword evidence="2" id="KW-0597">Phosphoprotein</keyword>
<reference evidence="10 11" key="2">
    <citation type="submission" date="2020-03" db="EMBL/GenBank/DDBJ databases">
        <authorList>
            <person name="Ichikawa N."/>
            <person name="Kimura A."/>
            <person name="Kitahashi Y."/>
            <person name="Uohara A."/>
        </authorList>
    </citation>
    <scope>NUCLEOTIDE SEQUENCE [LARGE SCALE GENOMIC DNA]</scope>
    <source>
        <strain evidence="10 11">NBRC 107702</strain>
    </source>
</reference>
<dbReference type="GO" id="GO:0006633">
    <property type="term" value="P:fatty acid biosynthetic process"/>
    <property type="evidence" value="ECO:0007669"/>
    <property type="project" value="InterPro"/>
</dbReference>